<dbReference type="PANTHER" id="PTHR42945:SF1">
    <property type="entry name" value="HISTIDINE BIOSYNTHESIS BIFUNCTIONAL PROTEIN HIS7"/>
    <property type="match status" value="1"/>
</dbReference>
<organism evidence="8 9">
    <name type="scientific">Eruca vesicaria subsp. sativa</name>
    <name type="common">Garden rocket</name>
    <name type="synonym">Eruca sativa</name>
    <dbReference type="NCBI Taxonomy" id="29727"/>
    <lineage>
        <taxon>Eukaryota</taxon>
        <taxon>Viridiplantae</taxon>
        <taxon>Streptophyta</taxon>
        <taxon>Embryophyta</taxon>
        <taxon>Tracheophyta</taxon>
        <taxon>Spermatophyta</taxon>
        <taxon>Magnoliopsida</taxon>
        <taxon>eudicotyledons</taxon>
        <taxon>Gunneridae</taxon>
        <taxon>Pentapetalae</taxon>
        <taxon>rosids</taxon>
        <taxon>malvids</taxon>
        <taxon>Brassicales</taxon>
        <taxon>Brassicaceae</taxon>
        <taxon>Brassiceae</taxon>
        <taxon>Eruca</taxon>
    </lineage>
</organism>
<evidence type="ECO:0000256" key="1">
    <source>
        <dbReference type="ARBA" id="ARBA00000024"/>
    </source>
</evidence>
<reference evidence="8 9" key="1">
    <citation type="submission" date="2022-03" db="EMBL/GenBank/DDBJ databases">
        <authorList>
            <person name="Macdonald S."/>
            <person name="Ahmed S."/>
            <person name="Newling K."/>
        </authorList>
    </citation>
    <scope>NUCLEOTIDE SEQUENCE [LARGE SCALE GENOMIC DNA]</scope>
</reference>
<protein>
    <recommendedName>
        <fullName evidence="3">phosphoribosyl-AMP cyclohydrolase</fullName>
        <ecNumber evidence="3">3.5.4.19</ecNumber>
    </recommendedName>
</protein>
<comment type="caution">
    <text evidence="8">The sequence shown here is derived from an EMBL/GenBank/DDBJ whole genome shotgun (WGS) entry which is preliminary data.</text>
</comment>
<accession>A0ABC8L918</accession>
<evidence type="ECO:0000256" key="5">
    <source>
        <dbReference type="ARBA" id="ARBA00022801"/>
    </source>
</evidence>
<dbReference type="AlphaFoldDB" id="A0ABC8L918"/>
<dbReference type="Pfam" id="PF01502">
    <property type="entry name" value="PRA-CH"/>
    <property type="match status" value="1"/>
</dbReference>
<dbReference type="EC" id="3.5.4.19" evidence="3"/>
<keyword evidence="5" id="KW-0378">Hydrolase</keyword>
<dbReference type="Gene3D" id="3.10.20.810">
    <property type="entry name" value="Phosphoribosyl-AMP cyclohydrolase"/>
    <property type="match status" value="1"/>
</dbReference>
<dbReference type="PANTHER" id="PTHR42945">
    <property type="entry name" value="HISTIDINE BIOSYNTHESIS BIFUNCTIONAL PROTEIN"/>
    <property type="match status" value="1"/>
</dbReference>
<keyword evidence="6" id="KW-0368">Histidine biosynthesis</keyword>
<dbReference type="GO" id="GO:0004635">
    <property type="term" value="F:phosphoribosyl-AMP cyclohydrolase activity"/>
    <property type="evidence" value="ECO:0007669"/>
    <property type="project" value="UniProtKB-EC"/>
</dbReference>
<evidence type="ECO:0000313" key="9">
    <source>
        <dbReference type="Proteomes" id="UP001642260"/>
    </source>
</evidence>
<comment type="catalytic activity">
    <reaction evidence="1">
        <text>1-(5-phospho-beta-D-ribosyl)-5'-AMP + H2O = 1-(5-phospho-beta-D-ribosyl)-5-[(5-phospho-beta-D-ribosylamino)methylideneamino]imidazole-4-carboxamide</text>
        <dbReference type="Rhea" id="RHEA:20049"/>
        <dbReference type="ChEBI" id="CHEBI:15377"/>
        <dbReference type="ChEBI" id="CHEBI:58435"/>
        <dbReference type="ChEBI" id="CHEBI:59457"/>
        <dbReference type="EC" id="3.5.4.19"/>
    </reaction>
</comment>
<name>A0ABC8L918_ERUVS</name>
<dbReference type="InterPro" id="IPR038019">
    <property type="entry name" value="PRib_AMP_CycHydrolase_sf"/>
</dbReference>
<evidence type="ECO:0000256" key="2">
    <source>
        <dbReference type="ARBA" id="ARBA00005169"/>
    </source>
</evidence>
<sequence length="81" mass="9034">MVSIFRCSWFAWSSESLMARVDNLLNGIKWDDKGLAVAIAQNVVTGVVLMQGFANREALSTTITSIKSTFFSRSRSTLWTN</sequence>
<feature type="domain" description="Phosphoribosyl-AMP cyclohydrolase" evidence="7">
    <location>
        <begin position="50"/>
        <end position="80"/>
    </location>
</feature>
<dbReference type="InterPro" id="IPR002496">
    <property type="entry name" value="PRib_AMP_CycHydrolase_dom"/>
</dbReference>
<gene>
    <name evidence="8" type="ORF">ERUC_LOCUS31871</name>
</gene>
<keyword evidence="9" id="KW-1185">Reference proteome</keyword>
<evidence type="ECO:0000313" key="8">
    <source>
        <dbReference type="EMBL" id="CAH8373549.1"/>
    </source>
</evidence>
<evidence type="ECO:0000259" key="7">
    <source>
        <dbReference type="Pfam" id="PF01502"/>
    </source>
</evidence>
<evidence type="ECO:0000256" key="3">
    <source>
        <dbReference type="ARBA" id="ARBA00012721"/>
    </source>
</evidence>
<dbReference type="EMBL" id="CAKOAT010444043">
    <property type="protein sequence ID" value="CAH8373549.1"/>
    <property type="molecule type" value="Genomic_DNA"/>
</dbReference>
<proteinExistence type="predicted"/>
<dbReference type="SUPFAM" id="SSF141734">
    <property type="entry name" value="HisI-like"/>
    <property type="match status" value="1"/>
</dbReference>
<dbReference type="Proteomes" id="UP001642260">
    <property type="component" value="Unassembled WGS sequence"/>
</dbReference>
<evidence type="ECO:0000256" key="6">
    <source>
        <dbReference type="ARBA" id="ARBA00023102"/>
    </source>
</evidence>
<comment type="pathway">
    <text evidence="2">Amino-acid biosynthesis; L-histidine biosynthesis; L-histidine from 5-phospho-alpha-D-ribose 1-diphosphate: step 3/9.</text>
</comment>
<evidence type="ECO:0000256" key="4">
    <source>
        <dbReference type="ARBA" id="ARBA00022605"/>
    </source>
</evidence>
<dbReference type="GO" id="GO:0000105">
    <property type="term" value="P:L-histidine biosynthetic process"/>
    <property type="evidence" value="ECO:0007669"/>
    <property type="project" value="UniProtKB-KW"/>
</dbReference>
<keyword evidence="4" id="KW-0028">Amino-acid biosynthesis</keyword>